<sequence>MKASKIFALSIVLTLFSCNNDDNYVPISSIDLALEDALMLASNNQGKSFFMLPESDNYIEIPQDINNPITPQKVELGQLLFHETGLGKNPMLDEGMETYSCASCHHADAGFQAGKRQGIGDGGMGFGLFGETRDINPLYTPDMLDVQPIKSPTALNSAYQKLMLWNGQFGATDQNIGTEAQWTVGTPKETNNLGFEGVEIQAIAGLGVHRMVVDEQIVTDLGYKAMFDAAFPEIDPSERYTLTTAGLAIAAYERTLLANEAPFQQWLAGDYTAMSEEAKQGAVLFFDKAQCVSCHSGPSLGAMEFAAIGVKDLEGSDIFTTVDEATQKGRGGFTLNTEDDYKFKVPQLYSIKYNGFYGHGSSFNSIKSIIEYKNAGVKENAAVPDSALDSRFLPLGLTEQDINLLAIFIEEALDDNNLNRYTPSSVMSGNCFPNNDTTSQNDLGCN</sequence>
<dbReference type="GO" id="GO:0004130">
    <property type="term" value="F:cytochrome-c peroxidase activity"/>
    <property type="evidence" value="ECO:0007669"/>
    <property type="project" value="UniProtKB-EC"/>
</dbReference>
<keyword evidence="9" id="KW-1185">Reference proteome</keyword>
<dbReference type="PROSITE" id="PS51007">
    <property type="entry name" value="CYTC"/>
    <property type="match status" value="1"/>
</dbReference>
<dbReference type="Pfam" id="PF03150">
    <property type="entry name" value="CCP_MauG"/>
    <property type="match status" value="1"/>
</dbReference>
<protein>
    <submittedName>
        <fullName evidence="8">Cytochrome c peroxidase</fullName>
        <ecNumber evidence="8">1.11.1.5</ecNumber>
    </submittedName>
</protein>
<dbReference type="PANTHER" id="PTHR30600">
    <property type="entry name" value="CYTOCHROME C PEROXIDASE-RELATED"/>
    <property type="match status" value="1"/>
</dbReference>
<evidence type="ECO:0000259" key="7">
    <source>
        <dbReference type="PROSITE" id="PS51007"/>
    </source>
</evidence>
<evidence type="ECO:0000256" key="3">
    <source>
        <dbReference type="ARBA" id="ARBA00022723"/>
    </source>
</evidence>
<dbReference type="InterPro" id="IPR036909">
    <property type="entry name" value="Cyt_c-like_dom_sf"/>
</dbReference>
<keyword evidence="3 6" id="KW-0479">Metal-binding</keyword>
<evidence type="ECO:0000256" key="2">
    <source>
        <dbReference type="ARBA" id="ARBA00022617"/>
    </source>
</evidence>
<accession>A0ABU2YJJ1</accession>
<evidence type="ECO:0000256" key="6">
    <source>
        <dbReference type="PROSITE-ProRule" id="PRU00433"/>
    </source>
</evidence>
<evidence type="ECO:0000256" key="1">
    <source>
        <dbReference type="ARBA" id="ARBA00004196"/>
    </source>
</evidence>
<keyword evidence="4 8" id="KW-0560">Oxidoreductase</keyword>
<evidence type="ECO:0000256" key="4">
    <source>
        <dbReference type="ARBA" id="ARBA00023002"/>
    </source>
</evidence>
<reference evidence="8 9" key="1">
    <citation type="submission" date="2023-09" db="EMBL/GenBank/DDBJ databases">
        <authorList>
            <person name="Rey-Velasco X."/>
        </authorList>
    </citation>
    <scope>NUCLEOTIDE SEQUENCE [LARGE SCALE GENOMIC DNA]</scope>
    <source>
        <strain evidence="8 9">W332</strain>
    </source>
</reference>
<gene>
    <name evidence="8" type="ORF">RM697_06100</name>
</gene>
<feature type="domain" description="Cytochrome c" evidence="7">
    <location>
        <begin position="276"/>
        <end position="413"/>
    </location>
</feature>
<evidence type="ECO:0000313" key="8">
    <source>
        <dbReference type="EMBL" id="MDT0558207.1"/>
    </source>
</evidence>
<dbReference type="InterPro" id="IPR009056">
    <property type="entry name" value="Cyt_c-like_dom"/>
</dbReference>
<evidence type="ECO:0000256" key="5">
    <source>
        <dbReference type="ARBA" id="ARBA00023004"/>
    </source>
</evidence>
<dbReference type="SUPFAM" id="SSF46626">
    <property type="entry name" value="Cytochrome c"/>
    <property type="match status" value="2"/>
</dbReference>
<comment type="caution">
    <text evidence="8">The sequence shown here is derived from an EMBL/GenBank/DDBJ whole genome shotgun (WGS) entry which is preliminary data.</text>
</comment>
<keyword evidence="5 6" id="KW-0408">Iron</keyword>
<dbReference type="Gene3D" id="1.10.760.10">
    <property type="entry name" value="Cytochrome c-like domain"/>
    <property type="match status" value="2"/>
</dbReference>
<dbReference type="InterPro" id="IPR004852">
    <property type="entry name" value="Di-haem_cyt_c_peroxidsae"/>
</dbReference>
<dbReference type="Proteomes" id="UP001259492">
    <property type="component" value="Unassembled WGS sequence"/>
</dbReference>
<dbReference type="EC" id="1.11.1.5" evidence="8"/>
<evidence type="ECO:0000313" key="9">
    <source>
        <dbReference type="Proteomes" id="UP001259492"/>
    </source>
</evidence>
<keyword evidence="2 6" id="KW-0349">Heme</keyword>
<organism evidence="8 9">
    <name type="scientific">Microcosmobacter mediterraneus</name>
    <dbReference type="NCBI Taxonomy" id="3075607"/>
    <lineage>
        <taxon>Bacteria</taxon>
        <taxon>Pseudomonadati</taxon>
        <taxon>Bacteroidota</taxon>
        <taxon>Flavobacteriia</taxon>
        <taxon>Flavobacteriales</taxon>
        <taxon>Flavobacteriaceae</taxon>
        <taxon>Microcosmobacter</taxon>
    </lineage>
</organism>
<dbReference type="PROSITE" id="PS51257">
    <property type="entry name" value="PROKAR_LIPOPROTEIN"/>
    <property type="match status" value="1"/>
</dbReference>
<proteinExistence type="predicted"/>
<dbReference type="RefSeq" id="WP_311426973.1">
    <property type="nucleotide sequence ID" value="NZ_JAVRIA010000002.1"/>
</dbReference>
<keyword evidence="8" id="KW-0575">Peroxidase</keyword>
<dbReference type="InterPro" id="IPR051395">
    <property type="entry name" value="Cytochrome_c_Peroxidase/MauG"/>
</dbReference>
<dbReference type="EMBL" id="JAVRIA010000002">
    <property type="protein sequence ID" value="MDT0558207.1"/>
    <property type="molecule type" value="Genomic_DNA"/>
</dbReference>
<comment type="subcellular location">
    <subcellularLocation>
        <location evidence="1">Cell envelope</location>
    </subcellularLocation>
</comment>
<name>A0ABU2YJJ1_9FLAO</name>